<gene>
    <name evidence="1" type="ORF">MM415B02654_0008</name>
</gene>
<dbReference type="AlphaFoldDB" id="A0A6M3L319"/>
<evidence type="ECO:0000313" key="1">
    <source>
        <dbReference type="EMBL" id="QJA88913.1"/>
    </source>
</evidence>
<protein>
    <submittedName>
        <fullName evidence="1">Uncharacterized protein</fullName>
    </submittedName>
</protein>
<accession>A0A6M3L319</accession>
<organism evidence="1">
    <name type="scientific">viral metagenome</name>
    <dbReference type="NCBI Taxonomy" id="1070528"/>
    <lineage>
        <taxon>unclassified sequences</taxon>
        <taxon>metagenomes</taxon>
        <taxon>organismal metagenomes</taxon>
    </lineage>
</organism>
<dbReference type="EMBL" id="MT142811">
    <property type="protein sequence ID" value="QJA88913.1"/>
    <property type="molecule type" value="Genomic_DNA"/>
</dbReference>
<sequence length="999" mass="108432">MSVKPVLSIAIATDTTYGTDRIIKIDHTEEQNSHKAEIVLQDSDGVMTAKDLKGLKVTPAWGLKTSAGEETSATSPLWVRDMRLESSQGRRLCTLSCIGIPDKLEADEANDDYNHDWSSQKTVLDLVTEVASGVAVPEDLTVANLVSNSSMELRPYDVGTSTLTGTIKTEAAKGESSIVLENLGTGTISIGSKITIEGHTTTYKASATATITANEATVSITPKLVDVAEVADPISLAWEYGTGQTGDINGAGQSFKIALGSGNDFTVNTLSFKLKKTGIPTGDITFRIDSWGPSVIASQVLGDASALTYEGVWYTVTFVTPGAVVAADIFGGIWMWVEYSGGDASNFVSVYFNSVSVKTDENYVTFDSSLPMIDDLDKDCAYEYVVDNGSAGIPVYSNCDAWTVTDDTATADSLLDTYLPADAFFIRQGESRLSVIDKLLAYTKTERRFENDDEIHLIVPITSVPSNETLRPNATGDEANLTAYPGGGENNYQDVDEVVPDELTTCVIRSVNTWARDLYNVGATSQIEPLKVASITVYARCFAGSAPSQTSLKVCLKIGGTAYEGSEQTITESWVNYYEAWTSNPQASRAWSVTDLASLQIGVSLRSCDGGLASSYCTQVYAVIEYDYDYEYALTTGHTFFAKTIRDAMLRPNKVTVTSFPDDTVQYTGSYKDASYIDADKSTHYDHYKRTKLVSNDQATAIATAKISRIEVASQRGSASVPMNVGAELFDYVLVTDERASDTRAGNIGYLRRHYDNSNSPTSYLMTFGFGGIATKGVRGTRISELYEGMSRLEAERSNAVITRGMIAPILDIIFTAIDDIQNLDYPTLKTLANIVDDTQKIVDKYHNDPNTSDFTSLVKDPSPQLGSNLDAQSIFKGVNFIDPTANQDLATKKYVDDLSLQCTLTDVTSSRAKGTTYTNGTHAILVQVTTILETAGHATIAYVHPTADPPTILVGAFTDVANEPFYNTITFRVPVGWKYRVNSDGTLSNWIESYLEVD</sequence>
<name>A0A6M3L319_9ZZZZ</name>
<reference evidence="1" key="1">
    <citation type="submission" date="2020-03" db="EMBL/GenBank/DDBJ databases">
        <title>The deep terrestrial virosphere.</title>
        <authorList>
            <person name="Holmfeldt K."/>
            <person name="Nilsson E."/>
            <person name="Simone D."/>
            <person name="Lopez-Fernandez M."/>
            <person name="Wu X."/>
            <person name="de Brujin I."/>
            <person name="Lundin D."/>
            <person name="Andersson A."/>
            <person name="Bertilsson S."/>
            <person name="Dopson M."/>
        </authorList>
    </citation>
    <scope>NUCLEOTIDE SEQUENCE</scope>
    <source>
        <strain evidence="1">MM415B02654</strain>
    </source>
</reference>
<proteinExistence type="predicted"/>